<dbReference type="PANTHER" id="PTHR30146:SF153">
    <property type="entry name" value="LACTOSE OPERON REPRESSOR"/>
    <property type="match status" value="1"/>
</dbReference>
<dbReference type="GO" id="GO:0003700">
    <property type="term" value="F:DNA-binding transcription factor activity"/>
    <property type="evidence" value="ECO:0007669"/>
    <property type="project" value="TreeGrafter"/>
</dbReference>
<dbReference type="Gene3D" id="1.10.260.40">
    <property type="entry name" value="lambda repressor-like DNA-binding domains"/>
    <property type="match status" value="1"/>
</dbReference>
<protein>
    <submittedName>
        <fullName evidence="5">LacI family transcriptional regulator</fullName>
    </submittedName>
</protein>
<keyword evidence="3" id="KW-0804">Transcription</keyword>
<accession>A0A220UEC2</accession>
<evidence type="ECO:0000259" key="4">
    <source>
        <dbReference type="PROSITE" id="PS50932"/>
    </source>
</evidence>
<evidence type="ECO:0000313" key="6">
    <source>
        <dbReference type="Proteomes" id="UP000198398"/>
    </source>
</evidence>
<dbReference type="Gene3D" id="3.40.50.2300">
    <property type="match status" value="2"/>
</dbReference>
<dbReference type="InterPro" id="IPR000843">
    <property type="entry name" value="HTH_LacI"/>
</dbReference>
<dbReference type="GO" id="GO:0000976">
    <property type="term" value="F:transcription cis-regulatory region binding"/>
    <property type="evidence" value="ECO:0007669"/>
    <property type="project" value="TreeGrafter"/>
</dbReference>
<dbReference type="SMART" id="SM00354">
    <property type="entry name" value="HTH_LACI"/>
    <property type="match status" value="1"/>
</dbReference>
<dbReference type="Proteomes" id="UP000198398">
    <property type="component" value="Chromosome"/>
</dbReference>
<dbReference type="Pfam" id="PF13377">
    <property type="entry name" value="Peripla_BP_3"/>
    <property type="match status" value="1"/>
</dbReference>
<dbReference type="CDD" id="cd01392">
    <property type="entry name" value="HTH_LacI"/>
    <property type="match status" value="1"/>
</dbReference>
<name>A0A220UEC2_9MICO</name>
<keyword evidence="1" id="KW-0805">Transcription regulation</keyword>
<dbReference type="EMBL" id="CP022316">
    <property type="protein sequence ID" value="ASK66256.1"/>
    <property type="molecule type" value="Genomic_DNA"/>
</dbReference>
<dbReference type="SUPFAM" id="SSF53822">
    <property type="entry name" value="Periplasmic binding protein-like I"/>
    <property type="match status" value="1"/>
</dbReference>
<feature type="domain" description="HTH lacI-type" evidence="4">
    <location>
        <begin position="21"/>
        <end position="79"/>
    </location>
</feature>
<dbReference type="InterPro" id="IPR010982">
    <property type="entry name" value="Lambda_DNA-bd_dom_sf"/>
</dbReference>
<dbReference type="OrthoDB" id="3252032at2"/>
<dbReference type="AlphaFoldDB" id="A0A220UEC2"/>
<dbReference type="PROSITE" id="PS00356">
    <property type="entry name" value="HTH_LACI_1"/>
    <property type="match status" value="1"/>
</dbReference>
<organism evidence="5 6">
    <name type="scientific">Brachybacterium avium</name>
    <dbReference type="NCBI Taxonomy" id="2017485"/>
    <lineage>
        <taxon>Bacteria</taxon>
        <taxon>Bacillati</taxon>
        <taxon>Actinomycetota</taxon>
        <taxon>Actinomycetes</taxon>
        <taxon>Micrococcales</taxon>
        <taxon>Dermabacteraceae</taxon>
        <taxon>Brachybacterium</taxon>
    </lineage>
</organism>
<dbReference type="Pfam" id="PF00356">
    <property type="entry name" value="LacI"/>
    <property type="match status" value="1"/>
</dbReference>
<sequence>MTRTDDGPEPTTTAPSPRATVTLADVARAAGVSLATASFVLSGRGTSRSAGSTATKEKVRAAAAELGYVPNRHAQAMRTGRGGGIVMALGTLDDPWGVQLTARVRDDALRHDLSTLVLADERWFEYLLGASADAAFITSIDFIEQGPERVRRLAASTQTGIVAFSAEMEPEDFDVVASTPTSAIGRAYAQLRGRHDRVQLLAPDLSRRIGGTLAHPRTRAFLDAARAHGDTSAESLVHIVPDGSHEAFLAGLAWLTGPDRPGAVVCFTGYQAVALQVAAERVGLRVPDDLEFLSIGDIPASTEFFGPISYYGVDDVFARLSSIIVDRAVERAGRPGNLHTFDWEFFPGVTTRETDGAR</sequence>
<dbReference type="SUPFAM" id="SSF47413">
    <property type="entry name" value="lambda repressor-like DNA-binding domains"/>
    <property type="match status" value="1"/>
</dbReference>
<dbReference type="InterPro" id="IPR028082">
    <property type="entry name" value="Peripla_BP_I"/>
</dbReference>
<keyword evidence="2" id="KW-0238">DNA-binding</keyword>
<evidence type="ECO:0000313" key="5">
    <source>
        <dbReference type="EMBL" id="ASK66256.1"/>
    </source>
</evidence>
<reference evidence="6" key="1">
    <citation type="submission" date="2017-07" db="EMBL/GenBank/DDBJ databases">
        <title>Brachybacterium sp. VR2415.</title>
        <authorList>
            <person name="Tak E.J."/>
            <person name="Bae J.-W."/>
        </authorList>
    </citation>
    <scope>NUCLEOTIDE SEQUENCE [LARGE SCALE GENOMIC DNA]</scope>
    <source>
        <strain evidence="6">VR2415</strain>
    </source>
</reference>
<dbReference type="PROSITE" id="PS50932">
    <property type="entry name" value="HTH_LACI_2"/>
    <property type="match status" value="1"/>
</dbReference>
<dbReference type="InterPro" id="IPR046335">
    <property type="entry name" value="LacI/GalR-like_sensor"/>
</dbReference>
<evidence type="ECO:0000256" key="1">
    <source>
        <dbReference type="ARBA" id="ARBA00023015"/>
    </source>
</evidence>
<keyword evidence="6" id="KW-1185">Reference proteome</keyword>
<evidence type="ECO:0000256" key="3">
    <source>
        <dbReference type="ARBA" id="ARBA00023163"/>
    </source>
</evidence>
<dbReference type="KEGG" id="brv:CFK39_10990"/>
<dbReference type="PANTHER" id="PTHR30146">
    <property type="entry name" value="LACI-RELATED TRANSCRIPTIONAL REPRESSOR"/>
    <property type="match status" value="1"/>
</dbReference>
<proteinExistence type="predicted"/>
<gene>
    <name evidence="5" type="ORF">CFK39_10990</name>
</gene>
<evidence type="ECO:0000256" key="2">
    <source>
        <dbReference type="ARBA" id="ARBA00023125"/>
    </source>
</evidence>
<dbReference type="RefSeq" id="WP_089065497.1">
    <property type="nucleotide sequence ID" value="NZ_CP022316.1"/>
</dbReference>